<feature type="compositionally biased region" description="Polar residues" evidence="1">
    <location>
        <begin position="55"/>
        <end position="64"/>
    </location>
</feature>
<name>A0A9D1RQL1_9CORY</name>
<sequence>MGHRIRRRRFVSVPLVAVTLGMALVFGMAAFAKAVQLRATGGEDSDSGRAESATPACQPTSGATTVDGRTSTWLSYACGLDADPKGVVVHLHGDGAGEFRNPSGTLADLAAAANSRDLLFIAPRTPDERNGVTWWHDLGGNLTWLRGLLDDPAATDGADASHLVWSGYSGGAEMISYGVLARAPELVTGGALMMGGGGVPRDVTGFAAGVTSPVGDAASVPVTWAVGLGDDGTTSADGFDAVDASRRGEQFYRDLGYLNTTRTVLEGRGHYDLPHGQLLDELLDVA</sequence>
<gene>
    <name evidence="2" type="ORF">H9870_09825</name>
</gene>
<evidence type="ECO:0008006" key="4">
    <source>
        <dbReference type="Google" id="ProtNLM"/>
    </source>
</evidence>
<protein>
    <recommendedName>
        <fullName evidence="4">Esterase</fullName>
    </recommendedName>
</protein>
<dbReference type="Gene3D" id="3.40.50.1820">
    <property type="entry name" value="alpha/beta hydrolase"/>
    <property type="match status" value="1"/>
</dbReference>
<accession>A0A9D1RQL1</accession>
<dbReference type="SUPFAM" id="SSF53474">
    <property type="entry name" value="alpha/beta-Hydrolases"/>
    <property type="match status" value="1"/>
</dbReference>
<reference evidence="2" key="2">
    <citation type="submission" date="2021-04" db="EMBL/GenBank/DDBJ databases">
        <authorList>
            <person name="Gilroy R."/>
        </authorList>
    </citation>
    <scope>NUCLEOTIDE SEQUENCE</scope>
    <source>
        <strain evidence="2">CHK32-1732</strain>
    </source>
</reference>
<dbReference type="EMBL" id="DXGC01000079">
    <property type="protein sequence ID" value="HIW91944.1"/>
    <property type="molecule type" value="Genomic_DNA"/>
</dbReference>
<proteinExistence type="predicted"/>
<organism evidence="2 3">
    <name type="scientific">Candidatus Corynebacterium avicola</name>
    <dbReference type="NCBI Taxonomy" id="2838527"/>
    <lineage>
        <taxon>Bacteria</taxon>
        <taxon>Bacillati</taxon>
        <taxon>Actinomycetota</taxon>
        <taxon>Actinomycetes</taxon>
        <taxon>Mycobacteriales</taxon>
        <taxon>Corynebacteriaceae</taxon>
        <taxon>Corynebacterium</taxon>
    </lineage>
</organism>
<evidence type="ECO:0000256" key="1">
    <source>
        <dbReference type="SAM" id="MobiDB-lite"/>
    </source>
</evidence>
<comment type="caution">
    <text evidence="2">The sequence shown here is derived from an EMBL/GenBank/DDBJ whole genome shotgun (WGS) entry which is preliminary data.</text>
</comment>
<dbReference type="AlphaFoldDB" id="A0A9D1RQL1"/>
<evidence type="ECO:0000313" key="3">
    <source>
        <dbReference type="Proteomes" id="UP000824190"/>
    </source>
</evidence>
<dbReference type="InterPro" id="IPR029058">
    <property type="entry name" value="AB_hydrolase_fold"/>
</dbReference>
<feature type="region of interest" description="Disordered" evidence="1">
    <location>
        <begin position="41"/>
        <end position="64"/>
    </location>
</feature>
<evidence type="ECO:0000313" key="2">
    <source>
        <dbReference type="EMBL" id="HIW91944.1"/>
    </source>
</evidence>
<reference evidence="2" key="1">
    <citation type="journal article" date="2021" name="PeerJ">
        <title>Extensive microbial diversity within the chicken gut microbiome revealed by metagenomics and culture.</title>
        <authorList>
            <person name="Gilroy R."/>
            <person name="Ravi A."/>
            <person name="Getino M."/>
            <person name="Pursley I."/>
            <person name="Horton D.L."/>
            <person name="Alikhan N.F."/>
            <person name="Baker D."/>
            <person name="Gharbi K."/>
            <person name="Hall N."/>
            <person name="Watson M."/>
            <person name="Adriaenssens E.M."/>
            <person name="Foster-Nyarko E."/>
            <person name="Jarju S."/>
            <person name="Secka A."/>
            <person name="Antonio M."/>
            <person name="Oren A."/>
            <person name="Chaudhuri R.R."/>
            <person name="La Ragione R."/>
            <person name="Hildebrand F."/>
            <person name="Pallen M.J."/>
        </authorList>
    </citation>
    <scope>NUCLEOTIDE SEQUENCE</scope>
    <source>
        <strain evidence="2">CHK32-1732</strain>
    </source>
</reference>
<dbReference type="Proteomes" id="UP000824190">
    <property type="component" value="Unassembled WGS sequence"/>
</dbReference>